<keyword evidence="5" id="KW-1185">Reference proteome</keyword>
<dbReference type="PROSITE" id="PS00018">
    <property type="entry name" value="EF_HAND_1"/>
    <property type="match status" value="1"/>
</dbReference>
<protein>
    <recommendedName>
        <fullName evidence="3">EF-hand domain-containing protein</fullName>
    </recommendedName>
</protein>
<dbReference type="Ensembl" id="ENSCINT00000029050.2">
    <property type="protein sequence ID" value="ENSCINP00000028804.2"/>
    <property type="gene ID" value="ENSCING00000016731.2"/>
</dbReference>
<dbReference type="SMART" id="SM00054">
    <property type="entry name" value="EFh"/>
    <property type="match status" value="2"/>
</dbReference>
<reference evidence="4" key="3">
    <citation type="submission" date="2025-09" db="UniProtKB">
        <authorList>
            <consortium name="Ensembl"/>
        </authorList>
    </citation>
    <scope>IDENTIFICATION</scope>
</reference>
<dbReference type="Proteomes" id="UP000008144">
    <property type="component" value="Unassembled WGS sequence"/>
</dbReference>
<feature type="compositionally biased region" description="Polar residues" evidence="2">
    <location>
        <begin position="12"/>
        <end position="23"/>
    </location>
</feature>
<feature type="region of interest" description="Disordered" evidence="2">
    <location>
        <begin position="1"/>
        <end position="27"/>
    </location>
</feature>
<dbReference type="InParanoid" id="F6R0E7"/>
<dbReference type="GO" id="GO:0005509">
    <property type="term" value="F:calcium ion binding"/>
    <property type="evidence" value="ECO:0007669"/>
    <property type="project" value="InterPro"/>
</dbReference>
<dbReference type="STRING" id="7719.ENSCINP00000028804"/>
<dbReference type="InterPro" id="IPR002048">
    <property type="entry name" value="EF_hand_dom"/>
</dbReference>
<evidence type="ECO:0000313" key="4">
    <source>
        <dbReference type="Ensembl" id="ENSCINP00000028804.2"/>
    </source>
</evidence>
<name>F6R0E7_CIOIN</name>
<reference evidence="4" key="2">
    <citation type="submission" date="2025-08" db="UniProtKB">
        <authorList>
            <consortium name="Ensembl"/>
        </authorList>
    </citation>
    <scope>IDENTIFICATION</scope>
</reference>
<evidence type="ECO:0000259" key="3">
    <source>
        <dbReference type="PROSITE" id="PS50222"/>
    </source>
</evidence>
<dbReference type="HOGENOM" id="CLU_1762884_0_0_1"/>
<feature type="domain" description="EF-hand" evidence="3">
    <location>
        <begin position="87"/>
        <end position="122"/>
    </location>
</feature>
<reference evidence="5" key="1">
    <citation type="journal article" date="2002" name="Science">
        <title>The draft genome of Ciona intestinalis: insights into chordate and vertebrate origins.</title>
        <authorList>
            <person name="Dehal P."/>
            <person name="Satou Y."/>
            <person name="Campbell R.K."/>
            <person name="Chapman J."/>
            <person name="Degnan B."/>
            <person name="De Tomaso A."/>
            <person name="Davidson B."/>
            <person name="Di Gregorio A."/>
            <person name="Gelpke M."/>
            <person name="Goodstein D.M."/>
            <person name="Harafuji N."/>
            <person name="Hastings K.E."/>
            <person name="Ho I."/>
            <person name="Hotta K."/>
            <person name="Huang W."/>
            <person name="Kawashima T."/>
            <person name="Lemaire P."/>
            <person name="Martinez D."/>
            <person name="Meinertzhagen I.A."/>
            <person name="Necula S."/>
            <person name="Nonaka M."/>
            <person name="Putnam N."/>
            <person name="Rash S."/>
            <person name="Saiga H."/>
            <person name="Satake M."/>
            <person name="Terry A."/>
            <person name="Yamada L."/>
            <person name="Wang H.G."/>
            <person name="Awazu S."/>
            <person name="Azumi K."/>
            <person name="Boore J."/>
            <person name="Branno M."/>
            <person name="Chin-Bow S."/>
            <person name="DeSantis R."/>
            <person name="Doyle S."/>
            <person name="Francino P."/>
            <person name="Keys D.N."/>
            <person name="Haga S."/>
            <person name="Hayashi H."/>
            <person name="Hino K."/>
            <person name="Imai K.S."/>
            <person name="Inaba K."/>
            <person name="Kano S."/>
            <person name="Kobayashi K."/>
            <person name="Kobayashi M."/>
            <person name="Lee B.I."/>
            <person name="Makabe K.W."/>
            <person name="Manohar C."/>
            <person name="Matassi G."/>
            <person name="Medina M."/>
            <person name="Mochizuki Y."/>
            <person name="Mount S."/>
            <person name="Morishita T."/>
            <person name="Miura S."/>
            <person name="Nakayama A."/>
            <person name="Nishizaka S."/>
            <person name="Nomoto H."/>
            <person name="Ohta F."/>
            <person name="Oishi K."/>
            <person name="Rigoutsos I."/>
            <person name="Sano M."/>
            <person name="Sasaki A."/>
            <person name="Sasakura Y."/>
            <person name="Shoguchi E."/>
            <person name="Shin-i T."/>
            <person name="Spagnuolo A."/>
            <person name="Stainier D."/>
            <person name="Suzuki M.M."/>
            <person name="Tassy O."/>
            <person name="Takatori N."/>
            <person name="Tokuoka M."/>
            <person name="Yagi K."/>
            <person name="Yoshizaki F."/>
            <person name="Wada S."/>
            <person name="Zhang C."/>
            <person name="Hyatt P.D."/>
            <person name="Larimer F."/>
            <person name="Detter C."/>
            <person name="Doggett N."/>
            <person name="Glavina T."/>
            <person name="Hawkins T."/>
            <person name="Richardson P."/>
            <person name="Lucas S."/>
            <person name="Kohara Y."/>
            <person name="Levine M."/>
            <person name="Satoh N."/>
            <person name="Rokhsar D.S."/>
        </authorList>
    </citation>
    <scope>NUCLEOTIDE SEQUENCE [LARGE SCALE GENOMIC DNA]</scope>
</reference>
<sequence length="148" mass="16917">RPHSARGDFPQNIPNDITDKSPSTPHPHLVSKVTGRANLHLVLKHFPYLTVEQVSKQWENFRRFDKNNDFKLDLPELYEAVGGHGKVTVNEIREAMREVDRDQSNNIDFYEYLKISEMIFKNQGDSAIFKSGLLHHNGSASSEACVLQ</sequence>
<evidence type="ECO:0000256" key="1">
    <source>
        <dbReference type="ARBA" id="ARBA00022837"/>
    </source>
</evidence>
<accession>F6R0E7</accession>
<dbReference type="InterPro" id="IPR011992">
    <property type="entry name" value="EF-hand-dom_pair"/>
</dbReference>
<keyword evidence="1" id="KW-0106">Calcium</keyword>
<dbReference type="PROSITE" id="PS50222">
    <property type="entry name" value="EF_HAND_2"/>
    <property type="match status" value="1"/>
</dbReference>
<dbReference type="SUPFAM" id="SSF47473">
    <property type="entry name" value="EF-hand"/>
    <property type="match status" value="1"/>
</dbReference>
<evidence type="ECO:0000256" key="2">
    <source>
        <dbReference type="SAM" id="MobiDB-lite"/>
    </source>
</evidence>
<dbReference type="Pfam" id="PF13499">
    <property type="entry name" value="EF-hand_7"/>
    <property type="match status" value="1"/>
</dbReference>
<dbReference type="InterPro" id="IPR018247">
    <property type="entry name" value="EF_Hand_1_Ca_BS"/>
</dbReference>
<dbReference type="Gene3D" id="1.10.238.10">
    <property type="entry name" value="EF-hand"/>
    <property type="match status" value="1"/>
</dbReference>
<dbReference type="AlphaFoldDB" id="F6R0E7"/>
<evidence type="ECO:0000313" key="5">
    <source>
        <dbReference type="Proteomes" id="UP000008144"/>
    </source>
</evidence>
<dbReference type="CDD" id="cd00051">
    <property type="entry name" value="EFh"/>
    <property type="match status" value="1"/>
</dbReference>
<organism evidence="4 5">
    <name type="scientific">Ciona intestinalis</name>
    <name type="common">Transparent sea squirt</name>
    <name type="synonym">Ascidia intestinalis</name>
    <dbReference type="NCBI Taxonomy" id="7719"/>
    <lineage>
        <taxon>Eukaryota</taxon>
        <taxon>Metazoa</taxon>
        <taxon>Chordata</taxon>
        <taxon>Tunicata</taxon>
        <taxon>Ascidiacea</taxon>
        <taxon>Phlebobranchia</taxon>
        <taxon>Cionidae</taxon>
        <taxon>Ciona</taxon>
    </lineage>
</organism>
<dbReference type="OMA" id="WENFRRF"/>
<proteinExistence type="predicted"/>